<feature type="transmembrane region" description="Helical" evidence="1">
    <location>
        <begin position="6"/>
        <end position="23"/>
    </location>
</feature>
<feature type="transmembrane region" description="Helical" evidence="1">
    <location>
        <begin position="44"/>
        <end position="64"/>
    </location>
</feature>
<dbReference type="SMART" id="SM00325">
    <property type="entry name" value="RhoGEF"/>
    <property type="match status" value="1"/>
</dbReference>
<feature type="transmembrane region" description="Helical" evidence="1">
    <location>
        <begin position="597"/>
        <end position="619"/>
    </location>
</feature>
<dbReference type="Pfam" id="PF00621">
    <property type="entry name" value="RhoGEF"/>
    <property type="match status" value="1"/>
</dbReference>
<dbReference type="GeneID" id="14911982"/>
<dbReference type="EMBL" id="KB008148">
    <property type="protein sequence ID" value="ELR11687.1"/>
    <property type="molecule type" value="Genomic_DNA"/>
</dbReference>
<protein>
    <submittedName>
        <fullName evidence="3">RhoGEF domain containing protein</fullName>
    </submittedName>
</protein>
<evidence type="ECO:0000259" key="2">
    <source>
        <dbReference type="PROSITE" id="PS50010"/>
    </source>
</evidence>
<dbReference type="AlphaFoldDB" id="L8GFD2"/>
<feature type="transmembrane region" description="Helical" evidence="1">
    <location>
        <begin position="76"/>
        <end position="95"/>
    </location>
</feature>
<dbReference type="PANTHER" id="PTHR12673:SF263">
    <property type="entry name" value="PLECKSTRIN DOMAIN-CONTAINING PROTEIN"/>
    <property type="match status" value="1"/>
</dbReference>
<dbReference type="VEuPathDB" id="AmoebaDB:ACA1_260940"/>
<feature type="transmembrane region" description="Helical" evidence="1">
    <location>
        <begin position="764"/>
        <end position="784"/>
    </location>
</feature>
<dbReference type="PANTHER" id="PTHR12673">
    <property type="entry name" value="FACIOGENITAL DYSPLASIA PROTEIN"/>
    <property type="match status" value="1"/>
</dbReference>
<dbReference type="Proteomes" id="UP000011083">
    <property type="component" value="Unassembled WGS sequence"/>
</dbReference>
<dbReference type="InterPro" id="IPR051092">
    <property type="entry name" value="FYVE_RhoGEF_PH"/>
</dbReference>
<dbReference type="CDD" id="cd00160">
    <property type="entry name" value="RhoGEF"/>
    <property type="match status" value="1"/>
</dbReference>
<feature type="domain" description="DH" evidence="2">
    <location>
        <begin position="153"/>
        <end position="352"/>
    </location>
</feature>
<evidence type="ECO:0000313" key="3">
    <source>
        <dbReference type="EMBL" id="ELR11687.1"/>
    </source>
</evidence>
<sequence>MWGWLVYLLELVAFPFFVHRVVLPQLKPKAATSTTPLAALIQPPLAYLLLPAVVLFLLSPLFLIDEGHTYNNFFTYFLVFEQFILVLHTFELLFIDADLQKDYISSFLRFAAYLYIPAKITKMTRNLGTDSLASTSSEALLDPSSEEARKAKRRQHIAQEILSTEKAYVGYLKTFDKWFMKRLSMRDTPLLSKDEVRTIFSNLETIIGVNEKLLEELEGRIDNWSPEQKIGDVFLTFVPFLKTYTIYSSNYSSALQTYLRCMKENKGFAQFIKDTAKYPECSFHDASDYLIMPIQRVPRYILLLRAPELTPARFGLRVQDLLKNTDESHVDYDDLSKALKMTQEVADYLNERLKVAENMQKVADIQRSFGRDAPVLVAPSRRFVNEAKVKYLHKNQAQDVQLFLLNETLVCGKPKTKKEHKYKFLFQIDLLSIESVDDTSGQRVDLPHGFRVLTKSKESHYFGAATRNDQIWWIQAVLDQKNNTQKVLARPDRRSLRQPELERSVRVKNPLSIRRHRKETVAGFTVEVGVEEEPLDLASIQRKTADLLARGDLKGLVYYVASILKVILKSDDDKDGSVFIFPRELAIKRGIRGATKLALALVVRLVYVVVGLTLSWAVYYLPWLANARFLLVHGAVHFLAFSALLDFVMAGFGWAIVREAEAQTGGVSDPSSVYYHIAEAIYDPYFSASLGDFWGRRYNTGLHDTLSILIRSVVPSSSSSSSSSPATKETEAVRRALTGLPLYLVVVGLLNFVIYFVVERQLVFSVLLFFSIHACLVLLQALVAEADADATSSSASPASNLLLFVGQKLQKARDVALPAANVRKWAGAGLFWLALYLTLPLYFADDHDQHHHGASSSGPTFFFNIWVAATPTPTPVVASSWW</sequence>
<evidence type="ECO:0000313" key="4">
    <source>
        <dbReference type="Proteomes" id="UP000011083"/>
    </source>
</evidence>
<evidence type="ECO:0000256" key="1">
    <source>
        <dbReference type="SAM" id="Phobius"/>
    </source>
</evidence>
<feature type="transmembrane region" description="Helical" evidence="1">
    <location>
        <begin position="740"/>
        <end position="758"/>
    </location>
</feature>
<dbReference type="KEGG" id="acan:ACA1_260940"/>
<dbReference type="Gene3D" id="1.20.900.10">
    <property type="entry name" value="Dbl homology (DH) domain"/>
    <property type="match status" value="1"/>
</dbReference>
<dbReference type="RefSeq" id="XP_004333700.1">
    <property type="nucleotide sequence ID" value="XM_004333652.1"/>
</dbReference>
<organism evidence="3 4">
    <name type="scientific">Acanthamoeba castellanii (strain ATCC 30010 / Neff)</name>
    <dbReference type="NCBI Taxonomy" id="1257118"/>
    <lineage>
        <taxon>Eukaryota</taxon>
        <taxon>Amoebozoa</taxon>
        <taxon>Discosea</taxon>
        <taxon>Longamoebia</taxon>
        <taxon>Centramoebida</taxon>
        <taxon>Acanthamoebidae</taxon>
        <taxon>Acanthamoeba</taxon>
    </lineage>
</organism>
<feature type="transmembrane region" description="Helical" evidence="1">
    <location>
        <begin position="631"/>
        <end position="657"/>
    </location>
</feature>
<dbReference type="GO" id="GO:0005085">
    <property type="term" value="F:guanyl-nucleotide exchange factor activity"/>
    <property type="evidence" value="ECO:0007669"/>
    <property type="project" value="InterPro"/>
</dbReference>
<keyword evidence="4" id="KW-1185">Reference proteome</keyword>
<dbReference type="Gene3D" id="2.30.29.30">
    <property type="entry name" value="Pleckstrin-homology domain (PH domain)/Phosphotyrosine-binding domain (PTB)"/>
    <property type="match status" value="1"/>
</dbReference>
<dbReference type="SMART" id="SM00233">
    <property type="entry name" value="PH"/>
    <property type="match status" value="1"/>
</dbReference>
<dbReference type="SUPFAM" id="SSF50729">
    <property type="entry name" value="PH domain-like"/>
    <property type="match status" value="1"/>
</dbReference>
<dbReference type="Pfam" id="PF00169">
    <property type="entry name" value="PH"/>
    <property type="match status" value="1"/>
</dbReference>
<proteinExistence type="predicted"/>
<dbReference type="InterPro" id="IPR035899">
    <property type="entry name" value="DBL_dom_sf"/>
</dbReference>
<dbReference type="InterPro" id="IPR000219">
    <property type="entry name" value="DH_dom"/>
</dbReference>
<dbReference type="PROSITE" id="PS50010">
    <property type="entry name" value="DH_2"/>
    <property type="match status" value="1"/>
</dbReference>
<name>L8GFD2_ACACF</name>
<reference evidence="3 4" key="1">
    <citation type="journal article" date="2013" name="Genome Biol.">
        <title>Genome of Acanthamoeba castellanii highlights extensive lateral gene transfer and early evolution of tyrosine kinase signaling.</title>
        <authorList>
            <person name="Clarke M."/>
            <person name="Lohan A.J."/>
            <person name="Liu B."/>
            <person name="Lagkouvardos I."/>
            <person name="Roy S."/>
            <person name="Zafar N."/>
            <person name="Bertelli C."/>
            <person name="Schilde C."/>
            <person name="Kianianmomeni A."/>
            <person name="Burglin T.R."/>
            <person name="Frech C."/>
            <person name="Turcotte B."/>
            <person name="Kopec K.O."/>
            <person name="Synnott J.M."/>
            <person name="Choo C."/>
            <person name="Paponov I."/>
            <person name="Finkler A."/>
            <person name="Soon Heng Tan C."/>
            <person name="Hutchins A.P."/>
            <person name="Weinmeier T."/>
            <person name="Rattei T."/>
            <person name="Chu J.S."/>
            <person name="Gimenez G."/>
            <person name="Irimia M."/>
            <person name="Rigden D.J."/>
            <person name="Fitzpatrick D.A."/>
            <person name="Lorenzo-Morales J."/>
            <person name="Bateman A."/>
            <person name="Chiu C.H."/>
            <person name="Tang P."/>
            <person name="Hegemann P."/>
            <person name="Fromm H."/>
            <person name="Raoult D."/>
            <person name="Greub G."/>
            <person name="Miranda-Saavedra D."/>
            <person name="Chen N."/>
            <person name="Nash P."/>
            <person name="Ginger M.L."/>
            <person name="Horn M."/>
            <person name="Schaap P."/>
            <person name="Caler L."/>
            <person name="Loftus B."/>
        </authorList>
    </citation>
    <scope>NUCLEOTIDE SEQUENCE [LARGE SCALE GENOMIC DNA]</scope>
    <source>
        <strain evidence="3 4">Neff</strain>
    </source>
</reference>
<dbReference type="GO" id="GO:0005737">
    <property type="term" value="C:cytoplasm"/>
    <property type="evidence" value="ECO:0007669"/>
    <property type="project" value="TreeGrafter"/>
</dbReference>
<dbReference type="InterPro" id="IPR011993">
    <property type="entry name" value="PH-like_dom_sf"/>
</dbReference>
<dbReference type="OrthoDB" id="20696at2759"/>
<dbReference type="SUPFAM" id="SSF48065">
    <property type="entry name" value="DBL homology domain (DH-domain)"/>
    <property type="match status" value="1"/>
</dbReference>
<keyword evidence="1" id="KW-0472">Membrane</keyword>
<gene>
    <name evidence="3" type="ORF">ACA1_260940</name>
</gene>
<dbReference type="InterPro" id="IPR001849">
    <property type="entry name" value="PH_domain"/>
</dbReference>
<accession>L8GFD2</accession>
<keyword evidence="1" id="KW-0812">Transmembrane</keyword>
<keyword evidence="1" id="KW-1133">Transmembrane helix</keyword>
<feature type="transmembrane region" description="Helical" evidence="1">
    <location>
        <begin position="825"/>
        <end position="843"/>
    </location>
</feature>